<evidence type="ECO:0000313" key="4">
    <source>
        <dbReference type="RefSeq" id="XP_015609038.1"/>
    </source>
</evidence>
<feature type="transmembrane region" description="Helical" evidence="1">
    <location>
        <begin position="90"/>
        <end position="115"/>
    </location>
</feature>
<dbReference type="KEGG" id="ccin:107274419"/>
<protein>
    <submittedName>
        <fullName evidence="4">Uncharacterized protein LOC107274419</fullName>
    </submittedName>
</protein>
<organism evidence="3 4">
    <name type="scientific">Cephus cinctus</name>
    <name type="common">Wheat stem sawfly</name>
    <dbReference type="NCBI Taxonomy" id="211228"/>
    <lineage>
        <taxon>Eukaryota</taxon>
        <taxon>Metazoa</taxon>
        <taxon>Ecdysozoa</taxon>
        <taxon>Arthropoda</taxon>
        <taxon>Hexapoda</taxon>
        <taxon>Insecta</taxon>
        <taxon>Pterygota</taxon>
        <taxon>Neoptera</taxon>
        <taxon>Endopterygota</taxon>
        <taxon>Hymenoptera</taxon>
        <taxon>Cephoidea</taxon>
        <taxon>Cephidae</taxon>
        <taxon>Cephus</taxon>
    </lineage>
</organism>
<dbReference type="Proteomes" id="UP000694920">
    <property type="component" value="Unplaced"/>
</dbReference>
<reference evidence="4" key="1">
    <citation type="submission" date="2025-08" db="UniProtKB">
        <authorList>
            <consortium name="RefSeq"/>
        </authorList>
    </citation>
    <scope>IDENTIFICATION</scope>
</reference>
<dbReference type="GeneID" id="107274419"/>
<keyword evidence="1" id="KW-0812">Transmembrane</keyword>
<proteinExistence type="predicted"/>
<gene>
    <name evidence="4" type="primary">LOC107274419</name>
</gene>
<dbReference type="RefSeq" id="XP_015609038.1">
    <property type="nucleotide sequence ID" value="XM_015753552.2"/>
</dbReference>
<name>A0AAJ7CET1_CEPCN</name>
<dbReference type="InterPro" id="IPR045034">
    <property type="entry name" value="O-acyltransferase_WSD1-like"/>
</dbReference>
<sequence>MELPNFEDSNEARNIFWKILKNDLLSYDSIVFNNITKNFANDDCFCESPAKLGIATGLFITCLADFRILNFKNYSKNSFDFLYKIRKMTVTIFNLTCFCLLAPIVTTALMLLYAYRNLVKIILSVKYKDKFVGLLDGTDCVWALEEPTSLSVVNILAILEKDTQMKIKNNNDILENFRMLAKSRLLTSKFEKLQYRRKKQYGYFFWVKSNPETDLENRIKWLQDEHMECDGSCDNINGHYLRELLAKICNDPLPDDHEASWEILIGRTCTKATSGSVCHMEEGRILRNDTHASDKIRTPILFRVHHSLGDGVALLRLLLEAIADPEDILTIQNEESWNDSFDFDRQESDCQDIKIPLPVRTEDGTWNSYNVDIISDFKKEVTSRLVTSYADVLSCRKDILSATMPFTSSIAIRITGRSIQNYIYSYLKFFNHVNVHDLSAYVIKLTNDQRRRLTEWKDRIFGKISYFTEVMMILIEAPFCLVDQALRSMDNSAIHGPKLTGEKIISCWVESDFENKNEETLLLKIRSIKNAIGARFEDVVLAALSSSLHKYFIQVNESIPKTVTVILPARMSSMKKDLCLENGFSVGLLPLCVRQVNGVCIDAPNGNFKSFQRLLDVSRRSEKLRRDLDYRINYWVMTWLSAALPEVFLKPILESHSTLVFSNLQGPEEVQILGHVLKSIAFWMPHRGSTGIGYSVLSYNGNLNLSLIADKALISNEKLLSDILENTVREIERLYDIITLTCFSRKLYRRMAAPM</sequence>
<dbReference type="PANTHER" id="PTHR31650">
    <property type="entry name" value="O-ACYLTRANSFERASE (WSD1-LIKE) FAMILY PROTEIN"/>
    <property type="match status" value="1"/>
</dbReference>
<dbReference type="GO" id="GO:0008374">
    <property type="term" value="F:O-acyltransferase activity"/>
    <property type="evidence" value="ECO:0007669"/>
    <property type="project" value="InterPro"/>
</dbReference>
<dbReference type="InterPro" id="IPR009721">
    <property type="entry name" value="O-acyltransferase_WSD1_C"/>
</dbReference>
<dbReference type="Pfam" id="PF06974">
    <property type="entry name" value="WS_DGAT_C"/>
    <property type="match status" value="1"/>
</dbReference>
<keyword evidence="1" id="KW-1133">Transmembrane helix</keyword>
<dbReference type="AlphaFoldDB" id="A0AAJ7CET1"/>
<accession>A0AAJ7CET1</accession>
<evidence type="ECO:0000259" key="2">
    <source>
        <dbReference type="Pfam" id="PF06974"/>
    </source>
</evidence>
<evidence type="ECO:0000256" key="1">
    <source>
        <dbReference type="SAM" id="Phobius"/>
    </source>
</evidence>
<dbReference type="PANTHER" id="PTHR31650:SF1">
    <property type="entry name" value="WAX ESTER SYNTHASE_DIACYLGLYCEROL ACYLTRANSFERASE 4-RELATED"/>
    <property type="match status" value="1"/>
</dbReference>
<dbReference type="GO" id="GO:0019432">
    <property type="term" value="P:triglyceride biosynthetic process"/>
    <property type="evidence" value="ECO:0007669"/>
    <property type="project" value="TreeGrafter"/>
</dbReference>
<keyword evidence="3" id="KW-1185">Reference proteome</keyword>
<evidence type="ECO:0000313" key="3">
    <source>
        <dbReference type="Proteomes" id="UP000694920"/>
    </source>
</evidence>
<feature type="domain" description="O-acyltransferase WSD1 C-terminal" evidence="2">
    <location>
        <begin position="610"/>
        <end position="731"/>
    </location>
</feature>
<keyword evidence="1" id="KW-0472">Membrane</keyword>
<dbReference type="GO" id="GO:0005886">
    <property type="term" value="C:plasma membrane"/>
    <property type="evidence" value="ECO:0007669"/>
    <property type="project" value="TreeGrafter"/>
</dbReference>
<feature type="transmembrane region" description="Helical" evidence="1">
    <location>
        <begin position="52"/>
        <end position="69"/>
    </location>
</feature>